<dbReference type="AlphaFoldDB" id="A0A2M7SAJ2"/>
<evidence type="ECO:0000259" key="2">
    <source>
        <dbReference type="Pfam" id="PF04015"/>
    </source>
</evidence>
<evidence type="ECO:0000256" key="1">
    <source>
        <dbReference type="SAM" id="Phobius"/>
    </source>
</evidence>
<keyword evidence="1" id="KW-0472">Membrane</keyword>
<keyword evidence="1" id="KW-0812">Transmembrane</keyword>
<feature type="domain" description="DUF362" evidence="2">
    <location>
        <begin position="94"/>
        <end position="308"/>
    </location>
</feature>
<dbReference type="Pfam" id="PF04015">
    <property type="entry name" value="DUF362"/>
    <property type="match status" value="1"/>
</dbReference>
<protein>
    <recommendedName>
        <fullName evidence="2">DUF362 domain-containing protein</fullName>
    </recommendedName>
</protein>
<evidence type="ECO:0000313" key="3">
    <source>
        <dbReference type="EMBL" id="PIZ16498.1"/>
    </source>
</evidence>
<organism evidence="3 4">
    <name type="scientific">Candidatus Desantisbacteria bacterium CG_4_10_14_0_8_um_filter_48_22</name>
    <dbReference type="NCBI Taxonomy" id="1974543"/>
    <lineage>
        <taxon>Bacteria</taxon>
        <taxon>Candidatus Desantisiibacteriota</taxon>
    </lineage>
</organism>
<reference evidence="4" key="1">
    <citation type="submission" date="2017-09" db="EMBL/GenBank/DDBJ databases">
        <title>Depth-based differentiation of microbial function through sediment-hosted aquifers and enrichment of novel symbionts in the deep terrestrial subsurface.</title>
        <authorList>
            <person name="Probst A.J."/>
            <person name="Ladd B."/>
            <person name="Jarett J.K."/>
            <person name="Geller-Mcgrath D.E."/>
            <person name="Sieber C.M.K."/>
            <person name="Emerson J.B."/>
            <person name="Anantharaman K."/>
            <person name="Thomas B.C."/>
            <person name="Malmstrom R."/>
            <person name="Stieglmeier M."/>
            <person name="Klingl A."/>
            <person name="Woyke T."/>
            <person name="Ryan C.M."/>
            <person name="Banfield J.F."/>
        </authorList>
    </citation>
    <scope>NUCLEOTIDE SEQUENCE [LARGE SCALE GENOMIC DNA]</scope>
</reference>
<dbReference type="InterPro" id="IPR007160">
    <property type="entry name" value="DUF362"/>
</dbReference>
<feature type="transmembrane region" description="Helical" evidence="1">
    <location>
        <begin position="7"/>
        <end position="24"/>
    </location>
</feature>
<proteinExistence type="predicted"/>
<dbReference type="Proteomes" id="UP000229307">
    <property type="component" value="Unassembled WGS sequence"/>
</dbReference>
<gene>
    <name evidence="3" type="ORF">COY52_06865</name>
</gene>
<keyword evidence="1" id="KW-1133">Transmembrane helix</keyword>
<sequence length="388" mass="41694">MTIKKKYLVVIGILIAAAAGFFAFKASRTPETKAEDISEGLRPFAYTEGWLLGPPVVAVVKCSNYDAAEVKRAVEEAISLIGGLNDVVKSGDRIGIKPNLTTNHSGEAGVTTHPAVVSALIDCFRKITSGKITIMEGAGGANTADAFKDQGWVELSKNKNCRLVDLNHPVPYPTFVVCRIPGGGLAFRELTFNRAFKDIDVFVSVAKLKVHELAGITLTVKNQFGSVPMDAYGNMERAKWQLHKDDPWRSMPCAINDINACNPINLAVVDGVIGLEGGAGLWNPAARAKNTGLIIIGKNAVAVDAVGTVLMGYDPEADYPDPPFEAAENHLRIARDLGLGPTDLKKIDIRLGKGIRKLSDAASPFSISYSRADIPAEFKLEKVSRLKP</sequence>
<evidence type="ECO:0000313" key="4">
    <source>
        <dbReference type="Proteomes" id="UP000229307"/>
    </source>
</evidence>
<name>A0A2M7SAJ2_9BACT</name>
<accession>A0A2M7SAJ2</accession>
<dbReference type="EMBL" id="PFMR01000182">
    <property type="protein sequence ID" value="PIZ16498.1"/>
    <property type="molecule type" value="Genomic_DNA"/>
</dbReference>
<comment type="caution">
    <text evidence="3">The sequence shown here is derived from an EMBL/GenBank/DDBJ whole genome shotgun (WGS) entry which is preliminary data.</text>
</comment>